<dbReference type="NCBIfam" id="NF002458">
    <property type="entry name" value="PRK01641.1"/>
    <property type="match status" value="1"/>
</dbReference>
<accession>A0ABU9Y8R2</accession>
<keyword evidence="7" id="KW-0432">Leucine biosynthesis</keyword>
<evidence type="ECO:0000256" key="2">
    <source>
        <dbReference type="ARBA" id="ARBA00002695"/>
    </source>
</evidence>
<dbReference type="Gene3D" id="3.20.19.10">
    <property type="entry name" value="Aconitase, domain 4"/>
    <property type="match status" value="1"/>
</dbReference>
<evidence type="ECO:0000256" key="5">
    <source>
        <dbReference type="ARBA" id="ARBA00011271"/>
    </source>
</evidence>
<dbReference type="NCBIfam" id="TIGR00171">
    <property type="entry name" value="leuD"/>
    <property type="match status" value="1"/>
</dbReference>
<dbReference type="GO" id="GO:0003861">
    <property type="term" value="F:3-isopropylmalate dehydratase activity"/>
    <property type="evidence" value="ECO:0007669"/>
    <property type="project" value="UniProtKB-EC"/>
</dbReference>
<dbReference type="PANTHER" id="PTHR43345:SF5">
    <property type="entry name" value="3-ISOPROPYLMALATE DEHYDRATASE SMALL SUBUNIT"/>
    <property type="match status" value="1"/>
</dbReference>
<keyword evidence="8" id="KW-0028">Amino-acid biosynthesis</keyword>
<dbReference type="InterPro" id="IPR050075">
    <property type="entry name" value="LeuD"/>
</dbReference>
<evidence type="ECO:0000259" key="11">
    <source>
        <dbReference type="Pfam" id="PF00694"/>
    </source>
</evidence>
<evidence type="ECO:0000256" key="1">
    <source>
        <dbReference type="ARBA" id="ARBA00000491"/>
    </source>
</evidence>
<feature type="domain" description="Aconitase A/isopropylmalate dehydratase small subunit swivel" evidence="11">
    <location>
        <begin position="1"/>
        <end position="123"/>
    </location>
</feature>
<comment type="similarity">
    <text evidence="4">Belongs to the LeuD family. LeuD type 1 subfamily.</text>
</comment>
<evidence type="ECO:0000256" key="10">
    <source>
        <dbReference type="ARBA" id="ARBA00023304"/>
    </source>
</evidence>
<keyword evidence="10" id="KW-0100">Branched-chain amino acid biosynthesis</keyword>
<evidence type="ECO:0000313" key="12">
    <source>
        <dbReference type="EMBL" id="MEN2792201.1"/>
    </source>
</evidence>
<keyword evidence="13" id="KW-1185">Reference proteome</keyword>
<protein>
    <recommendedName>
        <fullName evidence="6">3-isopropylmalate dehydratase</fullName>
        <ecNumber evidence="6">4.2.1.33</ecNumber>
    </recommendedName>
</protein>
<comment type="pathway">
    <text evidence="3">Amino-acid biosynthesis; L-leucine biosynthesis; L-leucine from 3-methyl-2-oxobutanoate: step 2/4.</text>
</comment>
<dbReference type="EC" id="4.2.1.33" evidence="6"/>
<comment type="function">
    <text evidence="2">Catalyzes the isomerization between 2-isopropylmalate and 3-isopropylmalate, via the formation of 2-isopropylmaleate.</text>
</comment>
<dbReference type="InterPro" id="IPR004431">
    <property type="entry name" value="3-IsopropMal_deHydase_ssu"/>
</dbReference>
<evidence type="ECO:0000256" key="7">
    <source>
        <dbReference type="ARBA" id="ARBA00022430"/>
    </source>
</evidence>
<dbReference type="InterPro" id="IPR033940">
    <property type="entry name" value="IPMI_Swivel"/>
</dbReference>
<dbReference type="Pfam" id="PF00694">
    <property type="entry name" value="Aconitase_C"/>
    <property type="match status" value="1"/>
</dbReference>
<name>A0ABU9Y8R2_9SPHN</name>
<evidence type="ECO:0000256" key="9">
    <source>
        <dbReference type="ARBA" id="ARBA00023239"/>
    </source>
</evidence>
<dbReference type="SUPFAM" id="SSF52016">
    <property type="entry name" value="LeuD/IlvD-like"/>
    <property type="match status" value="1"/>
</dbReference>
<gene>
    <name evidence="12" type="primary">leuD</name>
    <name evidence="12" type="ORF">ABC974_21400</name>
</gene>
<evidence type="ECO:0000313" key="13">
    <source>
        <dbReference type="Proteomes" id="UP001419910"/>
    </source>
</evidence>
<dbReference type="InterPro" id="IPR000573">
    <property type="entry name" value="AconitaseA/IPMdHydase_ssu_swvl"/>
</dbReference>
<dbReference type="InterPro" id="IPR015928">
    <property type="entry name" value="Aconitase/3IPM_dehydase_swvl"/>
</dbReference>
<proteinExistence type="inferred from homology"/>
<comment type="caution">
    <text evidence="12">The sequence shown here is derived from an EMBL/GenBank/DDBJ whole genome shotgun (WGS) entry which is preliminary data.</text>
</comment>
<dbReference type="RefSeq" id="WP_343888431.1">
    <property type="nucleotide sequence ID" value="NZ_BAAAEH010000009.1"/>
</dbReference>
<evidence type="ECO:0000256" key="8">
    <source>
        <dbReference type="ARBA" id="ARBA00022605"/>
    </source>
</evidence>
<dbReference type="EMBL" id="JBDIME010000025">
    <property type="protein sequence ID" value="MEN2792201.1"/>
    <property type="molecule type" value="Genomic_DNA"/>
</dbReference>
<comment type="catalytic activity">
    <reaction evidence="1">
        <text>(2R,3S)-3-isopropylmalate = (2S)-2-isopropylmalate</text>
        <dbReference type="Rhea" id="RHEA:32287"/>
        <dbReference type="ChEBI" id="CHEBI:1178"/>
        <dbReference type="ChEBI" id="CHEBI:35121"/>
        <dbReference type="EC" id="4.2.1.33"/>
    </reaction>
</comment>
<dbReference type="PANTHER" id="PTHR43345">
    <property type="entry name" value="3-ISOPROPYLMALATE DEHYDRATASE SMALL SUBUNIT 2-RELATED-RELATED"/>
    <property type="match status" value="1"/>
</dbReference>
<organism evidence="12 13">
    <name type="scientific">Sphingomonas oligophenolica</name>
    <dbReference type="NCBI Taxonomy" id="301154"/>
    <lineage>
        <taxon>Bacteria</taxon>
        <taxon>Pseudomonadati</taxon>
        <taxon>Pseudomonadota</taxon>
        <taxon>Alphaproteobacteria</taxon>
        <taxon>Sphingomonadales</taxon>
        <taxon>Sphingomonadaceae</taxon>
        <taxon>Sphingomonas</taxon>
    </lineage>
</organism>
<evidence type="ECO:0000256" key="4">
    <source>
        <dbReference type="ARBA" id="ARBA00009845"/>
    </source>
</evidence>
<dbReference type="CDD" id="cd01577">
    <property type="entry name" value="IPMI_Swivel"/>
    <property type="match status" value="1"/>
</dbReference>
<evidence type="ECO:0000256" key="3">
    <source>
        <dbReference type="ARBA" id="ARBA00004729"/>
    </source>
</evidence>
<reference evidence="12 13" key="1">
    <citation type="submission" date="2024-05" db="EMBL/GenBank/DDBJ databases">
        <authorList>
            <person name="Liu Q."/>
            <person name="Xin Y.-H."/>
        </authorList>
    </citation>
    <scope>NUCLEOTIDE SEQUENCE [LARGE SCALE GENOMIC DNA]</scope>
    <source>
        <strain evidence="12 13">CGMCC 1.10181</strain>
    </source>
</reference>
<dbReference type="Proteomes" id="UP001419910">
    <property type="component" value="Unassembled WGS sequence"/>
</dbReference>
<keyword evidence="9 12" id="KW-0456">Lyase</keyword>
<sequence>MQPFTAVTGQAAQLPHANIDTDVIIRIERLTQNDQSRLGDYALEALRFRADGSEDPSFVLNQPRFRDAPILLCGPNFGCGSSREGAVVALAARGIRAIIAPSFGDIFYGNCFQNGLLAIRLPEAQVEAIAADVRASDAPVTVDLERCLIVAPGGRTIAFEIDPLRRQALLEGLDDIGQTALVRERILDWQARDRAERPWIWDIPDPVLAG</sequence>
<comment type="subunit">
    <text evidence="5">Heterodimer of LeuC and LeuD.</text>
</comment>
<evidence type="ECO:0000256" key="6">
    <source>
        <dbReference type="ARBA" id="ARBA00011998"/>
    </source>
</evidence>